<protein>
    <submittedName>
        <fullName evidence="1">Uncharacterized protein</fullName>
    </submittedName>
</protein>
<evidence type="ECO:0000313" key="1">
    <source>
        <dbReference type="EMBL" id="JAH22213.1"/>
    </source>
</evidence>
<reference evidence="1" key="1">
    <citation type="submission" date="2014-11" db="EMBL/GenBank/DDBJ databases">
        <authorList>
            <person name="Amaro Gonzalez C."/>
        </authorList>
    </citation>
    <scope>NUCLEOTIDE SEQUENCE</scope>
</reference>
<accession>A0A0E9R1J8</accession>
<dbReference type="AlphaFoldDB" id="A0A0E9R1J8"/>
<organism evidence="1">
    <name type="scientific">Anguilla anguilla</name>
    <name type="common">European freshwater eel</name>
    <name type="synonym">Muraena anguilla</name>
    <dbReference type="NCBI Taxonomy" id="7936"/>
    <lineage>
        <taxon>Eukaryota</taxon>
        <taxon>Metazoa</taxon>
        <taxon>Chordata</taxon>
        <taxon>Craniata</taxon>
        <taxon>Vertebrata</taxon>
        <taxon>Euteleostomi</taxon>
        <taxon>Actinopterygii</taxon>
        <taxon>Neopterygii</taxon>
        <taxon>Teleostei</taxon>
        <taxon>Anguilliformes</taxon>
        <taxon>Anguillidae</taxon>
        <taxon>Anguilla</taxon>
    </lineage>
</organism>
<dbReference type="EMBL" id="GBXM01086364">
    <property type="protein sequence ID" value="JAH22213.1"/>
    <property type="molecule type" value="Transcribed_RNA"/>
</dbReference>
<proteinExistence type="predicted"/>
<reference evidence="1" key="2">
    <citation type="journal article" date="2015" name="Fish Shellfish Immunol.">
        <title>Early steps in the European eel (Anguilla anguilla)-Vibrio vulnificus interaction in the gills: Role of the RtxA13 toxin.</title>
        <authorList>
            <person name="Callol A."/>
            <person name="Pajuelo D."/>
            <person name="Ebbesson L."/>
            <person name="Teles M."/>
            <person name="MacKenzie S."/>
            <person name="Amaro C."/>
        </authorList>
    </citation>
    <scope>NUCLEOTIDE SEQUENCE</scope>
</reference>
<name>A0A0E9R1J8_ANGAN</name>
<sequence length="26" mass="2862">MSNVGITTIVIHSFISTPRCCGRQLK</sequence>